<proteinExistence type="predicted"/>
<accession>A0A9D2IJH3</accession>
<dbReference type="SUPFAM" id="SSF52540">
    <property type="entry name" value="P-loop containing nucleoside triphosphate hydrolases"/>
    <property type="match status" value="1"/>
</dbReference>
<evidence type="ECO:0000313" key="3">
    <source>
        <dbReference type="Proteomes" id="UP000824017"/>
    </source>
</evidence>
<reference evidence="2" key="1">
    <citation type="journal article" date="2021" name="PeerJ">
        <title>Extensive microbial diversity within the chicken gut microbiome revealed by metagenomics and culture.</title>
        <authorList>
            <person name="Gilroy R."/>
            <person name="Ravi A."/>
            <person name="Getino M."/>
            <person name="Pursley I."/>
            <person name="Horton D.L."/>
            <person name="Alikhan N.F."/>
            <person name="Baker D."/>
            <person name="Gharbi K."/>
            <person name="Hall N."/>
            <person name="Watson M."/>
            <person name="Adriaenssens E.M."/>
            <person name="Foster-Nyarko E."/>
            <person name="Jarju S."/>
            <person name="Secka A."/>
            <person name="Antonio M."/>
            <person name="Oren A."/>
            <person name="Chaudhuri R.R."/>
            <person name="La Ragione R."/>
            <person name="Hildebrand F."/>
            <person name="Pallen M.J."/>
        </authorList>
    </citation>
    <scope>NUCLEOTIDE SEQUENCE</scope>
    <source>
        <strain evidence="2">ChiGjej1B1-13045</strain>
    </source>
</reference>
<dbReference type="EMBL" id="DXCD01000119">
    <property type="protein sequence ID" value="HIZ13171.1"/>
    <property type="molecule type" value="Genomic_DNA"/>
</dbReference>
<dbReference type="InterPro" id="IPR027417">
    <property type="entry name" value="P-loop_NTPase"/>
</dbReference>
<keyword evidence="2" id="KW-0067">ATP-binding</keyword>
<evidence type="ECO:0000313" key="2">
    <source>
        <dbReference type="EMBL" id="HIZ13171.1"/>
    </source>
</evidence>
<evidence type="ECO:0000259" key="1">
    <source>
        <dbReference type="Pfam" id="PF09820"/>
    </source>
</evidence>
<feature type="domain" description="AAA-ATPase-like" evidence="1">
    <location>
        <begin position="18"/>
        <end position="208"/>
    </location>
</feature>
<comment type="caution">
    <text evidence="2">The sequence shown here is derived from an EMBL/GenBank/DDBJ whole genome shotgun (WGS) entry which is preliminary data.</text>
</comment>
<dbReference type="Proteomes" id="UP000824017">
    <property type="component" value="Unassembled WGS sequence"/>
</dbReference>
<name>A0A9D2IJH3_9FIRM</name>
<dbReference type="GO" id="GO:0005524">
    <property type="term" value="F:ATP binding"/>
    <property type="evidence" value="ECO:0007669"/>
    <property type="project" value="UniProtKB-KW"/>
</dbReference>
<dbReference type="PANTHER" id="PTHR34825">
    <property type="entry name" value="CONSERVED PROTEIN, WITH A WEAK D-GALACTARATE DEHYDRATASE/ALTRONATE HYDROLASE DOMAIN"/>
    <property type="match status" value="1"/>
</dbReference>
<dbReference type="InterPro" id="IPR018631">
    <property type="entry name" value="AAA-ATPase-like_dom"/>
</dbReference>
<dbReference type="InterPro" id="IPR012547">
    <property type="entry name" value="PDDEXK_9"/>
</dbReference>
<dbReference type="AlphaFoldDB" id="A0A9D2IJH3"/>
<reference evidence="2" key="2">
    <citation type="submission" date="2021-04" db="EMBL/GenBank/DDBJ databases">
        <authorList>
            <person name="Gilroy R."/>
        </authorList>
    </citation>
    <scope>NUCLEOTIDE SEQUENCE</scope>
    <source>
        <strain evidence="2">ChiGjej1B1-13045</strain>
    </source>
</reference>
<gene>
    <name evidence="2" type="ORF">H9817_04530</name>
</gene>
<dbReference type="PANTHER" id="PTHR34825:SF1">
    <property type="entry name" value="AAA-ATPASE-LIKE DOMAIN-CONTAINING PROTEIN"/>
    <property type="match status" value="1"/>
</dbReference>
<dbReference type="Pfam" id="PF08011">
    <property type="entry name" value="PDDEXK_9"/>
    <property type="match status" value="1"/>
</dbReference>
<keyword evidence="2" id="KW-0547">Nucleotide-binding</keyword>
<protein>
    <submittedName>
        <fullName evidence="2">ATP-binding protein</fullName>
    </submittedName>
</protein>
<sequence length="530" mass="60563">MGIYLNPGNEAFQESVNSKIYVDKTGLLAFTNSVIETEDKFICVSRPRRFGKSMAVKMLAAYYDRTCDSHALFDGLKIAETEEYEKRMNHSDVICLDISWFRVNAGKAELVVPMLQDAVIREVRERYPDCIAPDEKSLPVALAEVNEQTGARFVIIIDEWDCLFREDKMDKKSQENYIELLRGLFKGGPAQRFISLAYLTGILPIKKYGTQSALNNFKEYTMVRPKVLAEYVGFTEPEVQKLCERYGMDFEETRRWYDGYCFSGVSSVYSPNSVVEAMNNREFGNYWTETETYEDLKTYIEMDFDGLKRSILTMLGGGKCRVNTRRFQNDLTEINSRDDVLTLLVHLGYLAYDPEKAEVFIPNQEVADEFENAIEDGNWAEIAATLHDSEELLQATLAGDAETVAQKIDEAHIANASVLAYHNELSLSCVITIAYYSARRHYQLIREFPSGKGFTDIAFIPHRHSDYPAMLVELKWDQDADGAIAQIKERKYTGALKEYAKTGRLLMVGISYDKKDKVHHCVIKRSEQIS</sequence>
<organism evidence="2 3">
    <name type="scientific">Candidatus Mediterraneibacter stercorigallinarum</name>
    <dbReference type="NCBI Taxonomy" id="2838686"/>
    <lineage>
        <taxon>Bacteria</taxon>
        <taxon>Bacillati</taxon>
        <taxon>Bacillota</taxon>
        <taxon>Clostridia</taxon>
        <taxon>Lachnospirales</taxon>
        <taxon>Lachnospiraceae</taxon>
        <taxon>Mediterraneibacter</taxon>
    </lineage>
</organism>
<dbReference type="Pfam" id="PF09820">
    <property type="entry name" value="AAA-ATPase_like"/>
    <property type="match status" value="1"/>
</dbReference>